<dbReference type="FunFam" id="3.30.360.10:FF:000009">
    <property type="entry name" value="4-hydroxy-tetrahydrodipicolinate reductase"/>
    <property type="match status" value="1"/>
</dbReference>
<evidence type="ECO:0000256" key="3">
    <source>
        <dbReference type="ARBA" id="ARBA00022605"/>
    </source>
</evidence>
<dbReference type="InterPro" id="IPR022664">
    <property type="entry name" value="DapB_N_CS"/>
</dbReference>
<dbReference type="InterPro" id="IPR000846">
    <property type="entry name" value="DapB_N"/>
</dbReference>
<evidence type="ECO:0000256" key="6">
    <source>
        <dbReference type="ARBA" id="ARBA00023002"/>
    </source>
</evidence>
<dbReference type="SUPFAM" id="SSF51735">
    <property type="entry name" value="NAD(P)-binding Rossmann-fold domains"/>
    <property type="match status" value="1"/>
</dbReference>
<dbReference type="GO" id="GO:0019877">
    <property type="term" value="P:diaminopimelate biosynthetic process"/>
    <property type="evidence" value="ECO:0007669"/>
    <property type="project" value="UniProtKB-KW"/>
</dbReference>
<gene>
    <name evidence="16" type="ORF">METZ01_LOCUS154709</name>
</gene>
<evidence type="ECO:0000256" key="4">
    <source>
        <dbReference type="ARBA" id="ARBA00022857"/>
    </source>
</evidence>
<comment type="similarity">
    <text evidence="1">Belongs to the DapB family.</text>
</comment>
<dbReference type="PIRSF" id="PIRSF000161">
    <property type="entry name" value="DHPR"/>
    <property type="match status" value="1"/>
</dbReference>
<accession>A0A382AJV5</accession>
<evidence type="ECO:0000256" key="8">
    <source>
        <dbReference type="ARBA" id="ARBA00023154"/>
    </source>
</evidence>
<evidence type="ECO:0000313" key="16">
    <source>
        <dbReference type="EMBL" id="SVB01855.1"/>
    </source>
</evidence>
<dbReference type="GO" id="GO:0009089">
    <property type="term" value="P:lysine biosynthetic process via diaminopimelate"/>
    <property type="evidence" value="ECO:0007669"/>
    <property type="project" value="InterPro"/>
</dbReference>
<evidence type="ECO:0000256" key="1">
    <source>
        <dbReference type="ARBA" id="ARBA00006642"/>
    </source>
</evidence>
<keyword evidence="4" id="KW-0521">NADP</keyword>
<proteinExistence type="inferred from homology"/>
<dbReference type="GO" id="GO:0005829">
    <property type="term" value="C:cytosol"/>
    <property type="evidence" value="ECO:0007669"/>
    <property type="project" value="TreeGrafter"/>
</dbReference>
<reference evidence="16" key="1">
    <citation type="submission" date="2018-05" db="EMBL/GenBank/DDBJ databases">
        <authorList>
            <person name="Lanie J.A."/>
            <person name="Ng W.-L."/>
            <person name="Kazmierczak K.M."/>
            <person name="Andrzejewski T.M."/>
            <person name="Davidsen T.M."/>
            <person name="Wayne K.J."/>
            <person name="Tettelin H."/>
            <person name="Glass J.I."/>
            <person name="Rusch D."/>
            <person name="Podicherti R."/>
            <person name="Tsui H.-C.T."/>
            <person name="Winkler M.E."/>
        </authorList>
    </citation>
    <scope>NUCLEOTIDE SEQUENCE</scope>
</reference>
<keyword evidence="2" id="KW-0963">Cytoplasm</keyword>
<comment type="catalytic activity">
    <reaction evidence="11">
        <text>(S)-2,3,4,5-tetrahydrodipicolinate + NADP(+) + H2O = (2S,4S)-4-hydroxy-2,3,4,5-tetrahydrodipicolinate + NADPH + H(+)</text>
        <dbReference type="Rhea" id="RHEA:35331"/>
        <dbReference type="ChEBI" id="CHEBI:15377"/>
        <dbReference type="ChEBI" id="CHEBI:15378"/>
        <dbReference type="ChEBI" id="CHEBI:16845"/>
        <dbReference type="ChEBI" id="CHEBI:57783"/>
        <dbReference type="ChEBI" id="CHEBI:58349"/>
        <dbReference type="ChEBI" id="CHEBI:67139"/>
        <dbReference type="EC" id="1.17.1.8"/>
    </reaction>
</comment>
<feature type="compositionally biased region" description="Acidic residues" evidence="13">
    <location>
        <begin position="156"/>
        <end position="166"/>
    </location>
</feature>
<feature type="domain" description="Dihydrodipicolinate reductase N-terminal" evidence="14">
    <location>
        <begin position="1"/>
        <end position="103"/>
    </location>
</feature>
<evidence type="ECO:0000256" key="10">
    <source>
        <dbReference type="ARBA" id="ARBA00038983"/>
    </source>
</evidence>
<evidence type="ECO:0000256" key="11">
    <source>
        <dbReference type="ARBA" id="ARBA00049080"/>
    </source>
</evidence>
<evidence type="ECO:0000259" key="15">
    <source>
        <dbReference type="Pfam" id="PF05173"/>
    </source>
</evidence>
<keyword evidence="3" id="KW-0028">Amino-acid biosynthesis</keyword>
<dbReference type="GO" id="GO:0008839">
    <property type="term" value="F:4-hydroxy-tetrahydrodipicolinate reductase"/>
    <property type="evidence" value="ECO:0007669"/>
    <property type="project" value="UniProtKB-EC"/>
</dbReference>
<dbReference type="InterPro" id="IPR023940">
    <property type="entry name" value="DHDPR_bac"/>
</dbReference>
<name>A0A382AJV5_9ZZZZ</name>
<evidence type="ECO:0000256" key="7">
    <source>
        <dbReference type="ARBA" id="ARBA00023027"/>
    </source>
</evidence>
<dbReference type="SUPFAM" id="SSF55347">
    <property type="entry name" value="Glyceraldehyde-3-phosphate dehydrogenase-like, C-terminal domain"/>
    <property type="match status" value="1"/>
</dbReference>
<dbReference type="Gene3D" id="3.40.50.720">
    <property type="entry name" value="NAD(P)-binding Rossmann-like Domain"/>
    <property type="match status" value="1"/>
</dbReference>
<dbReference type="EC" id="1.17.1.8" evidence="10"/>
<keyword evidence="8" id="KW-0457">Lysine biosynthesis</keyword>
<protein>
    <recommendedName>
        <fullName evidence="10">4-hydroxy-tetrahydrodipicolinate reductase</fullName>
        <ecNumber evidence="10">1.17.1.8</ecNumber>
    </recommendedName>
</protein>
<comment type="catalytic activity">
    <reaction evidence="12">
        <text>(S)-2,3,4,5-tetrahydrodipicolinate + NAD(+) + H2O = (2S,4S)-4-hydroxy-2,3,4,5-tetrahydrodipicolinate + NADH + H(+)</text>
        <dbReference type="Rhea" id="RHEA:35323"/>
        <dbReference type="ChEBI" id="CHEBI:15377"/>
        <dbReference type="ChEBI" id="CHEBI:15378"/>
        <dbReference type="ChEBI" id="CHEBI:16845"/>
        <dbReference type="ChEBI" id="CHEBI:57540"/>
        <dbReference type="ChEBI" id="CHEBI:57945"/>
        <dbReference type="ChEBI" id="CHEBI:67139"/>
        <dbReference type="EC" id="1.17.1.8"/>
    </reaction>
</comment>
<dbReference type="EMBL" id="UINC01025726">
    <property type="protein sequence ID" value="SVB01855.1"/>
    <property type="molecule type" value="Genomic_DNA"/>
</dbReference>
<keyword evidence="6" id="KW-0560">Oxidoreductase</keyword>
<evidence type="ECO:0000256" key="13">
    <source>
        <dbReference type="SAM" id="MobiDB-lite"/>
    </source>
</evidence>
<organism evidence="16">
    <name type="scientific">marine metagenome</name>
    <dbReference type="NCBI Taxonomy" id="408172"/>
    <lineage>
        <taxon>unclassified sequences</taxon>
        <taxon>metagenomes</taxon>
        <taxon>ecological metagenomes</taxon>
    </lineage>
</organism>
<dbReference type="PANTHER" id="PTHR20836">
    <property type="entry name" value="DIHYDRODIPICOLINATE REDUCTASE"/>
    <property type="match status" value="1"/>
</dbReference>
<comment type="pathway">
    <text evidence="9">Amino-acid biosynthesis; L-lysine biosynthesis via DAP pathway; (S)-tetrahydrodipicolinate from L-aspartate: step 4/4.</text>
</comment>
<evidence type="ECO:0000256" key="2">
    <source>
        <dbReference type="ARBA" id="ARBA00022490"/>
    </source>
</evidence>
<keyword evidence="7" id="KW-0520">NAD</keyword>
<dbReference type="InterPro" id="IPR036291">
    <property type="entry name" value="NAD(P)-bd_dom_sf"/>
</dbReference>
<dbReference type="AlphaFoldDB" id="A0A382AJV5"/>
<dbReference type="Gene3D" id="3.30.360.10">
    <property type="entry name" value="Dihydrodipicolinate Reductase, domain 2"/>
    <property type="match status" value="1"/>
</dbReference>
<evidence type="ECO:0000256" key="5">
    <source>
        <dbReference type="ARBA" id="ARBA00022915"/>
    </source>
</evidence>
<dbReference type="InterPro" id="IPR022663">
    <property type="entry name" value="DapB_C"/>
</dbReference>
<evidence type="ECO:0000256" key="9">
    <source>
        <dbReference type="ARBA" id="ARBA00037922"/>
    </source>
</evidence>
<keyword evidence="5" id="KW-0220">Diaminopimelate biosynthesis</keyword>
<sequence>MGRTVCETVAASPDLVLAAVADPSAVGEEIAGCAVLGGVADLVEVGVDVVVDFTVADASRASLPVLATAGVHAVVGTSGLDDDDRASLDAAFSSSACLIVPNFAIGAVLMQRFAELAAPWFDTAEVIELHHDGKVDAPSGTALATADRMASASSDWAEDPTQDETVEGARGGAGPAGIRLHAVRMRGMVAHQEVLLGTTGQTLTIRHDLIDRDGFMPGVVVAVLGVDGTGCTVGLDALLGT</sequence>
<feature type="domain" description="Dihydrodipicolinate reductase C-terminal" evidence="15">
    <location>
        <begin position="106"/>
        <end position="226"/>
    </location>
</feature>
<dbReference type="PANTHER" id="PTHR20836:SF0">
    <property type="entry name" value="4-HYDROXY-TETRAHYDRODIPICOLINATE REDUCTASE 1, CHLOROPLASTIC-RELATED"/>
    <property type="match status" value="1"/>
</dbReference>
<dbReference type="Pfam" id="PF01113">
    <property type="entry name" value="DapB_N"/>
    <property type="match status" value="1"/>
</dbReference>
<evidence type="ECO:0000256" key="12">
    <source>
        <dbReference type="ARBA" id="ARBA00049396"/>
    </source>
</evidence>
<dbReference type="PROSITE" id="PS01298">
    <property type="entry name" value="DAPB"/>
    <property type="match status" value="1"/>
</dbReference>
<dbReference type="Pfam" id="PF05173">
    <property type="entry name" value="DapB_C"/>
    <property type="match status" value="1"/>
</dbReference>
<dbReference type="NCBIfam" id="TIGR00036">
    <property type="entry name" value="dapB"/>
    <property type="match status" value="1"/>
</dbReference>
<feature type="region of interest" description="Disordered" evidence="13">
    <location>
        <begin position="150"/>
        <end position="172"/>
    </location>
</feature>
<evidence type="ECO:0000259" key="14">
    <source>
        <dbReference type="Pfam" id="PF01113"/>
    </source>
</evidence>